<evidence type="ECO:0000313" key="2">
    <source>
        <dbReference type="EMBL" id="RZQ60776.1"/>
    </source>
</evidence>
<dbReference type="Proteomes" id="UP000292003">
    <property type="component" value="Unassembled WGS sequence"/>
</dbReference>
<proteinExistence type="predicted"/>
<comment type="caution">
    <text evidence="2">The sequence shown here is derived from an EMBL/GenBank/DDBJ whole genome shotgun (WGS) entry which is preliminary data.</text>
</comment>
<name>A0A4Q7J2J9_9PSEU</name>
<evidence type="ECO:0000259" key="1">
    <source>
        <dbReference type="Pfam" id="PF06259"/>
    </source>
</evidence>
<dbReference type="EMBL" id="SFCC01000015">
    <property type="protein sequence ID" value="RZQ60776.1"/>
    <property type="molecule type" value="Genomic_DNA"/>
</dbReference>
<dbReference type="InterPro" id="IPR010427">
    <property type="entry name" value="DUF1023"/>
</dbReference>
<reference evidence="2 3" key="1">
    <citation type="submission" date="2019-02" db="EMBL/GenBank/DDBJ databases">
        <title>Draft genome sequence of Amycolatopsis sp. 8-3EHSu isolated from roots of Suaeda maritima.</title>
        <authorList>
            <person name="Duangmal K."/>
            <person name="Chantavorakit T."/>
        </authorList>
    </citation>
    <scope>NUCLEOTIDE SEQUENCE [LARGE SCALE GENOMIC DNA]</scope>
    <source>
        <strain evidence="2 3">8-3EHSu</strain>
    </source>
</reference>
<sequence length="546" mass="57460">MATLAEIKAWNPGVLSEIAGTMRQREQVLIHSGDDFGRILPVEGWTGPAADTAVSGHQAFKSRLNKLASGAGVVIKALTQASDAIPAVQHVITNLEELARRYGFQLTDAGAVVDTLAGQPLPPDMNPDDRARAHQQVTTGIAAAMATADDIDSDLASVLNRAAQGEFGTGNEATVAAAAAAGVADPGLTLLPPPANATPAQNAAWWAAMSPIGRDLFLRANPATVGQMDGLPTVDRDRANRIVLDQQRGDLQQRRNEIQARMDEMEEGPAQLDYDLLKAERDTLDGKISGLDQIKQRLEQQPPAFLLGVDSANSGRAIVAIGNPDTAANVATYVPGTTSGLNSDTHIDIRRSDAMAQQAALAGAPSTAVITWAGYDAPQNLGQAADTSYADRAEPALRRFQEGLGVAHQPGPVNNTIIGHSYGTTVVGQTARDLGLPADQLVMVASPGVGVQHAGELRLDGIPADQAGQHVYSTKAETDPIPAMTNFNDRFADPVDPLGPDPTTDWFGGKTFESTPTNPLTSHSDYWEPRSSSLIEMGRIIAGGGR</sequence>
<dbReference type="OrthoDB" id="5969911at2"/>
<keyword evidence="2" id="KW-0378">Hydrolase</keyword>
<dbReference type="SUPFAM" id="SSF53474">
    <property type="entry name" value="alpha/beta-Hydrolases"/>
    <property type="match status" value="1"/>
</dbReference>
<evidence type="ECO:0000313" key="3">
    <source>
        <dbReference type="Proteomes" id="UP000292003"/>
    </source>
</evidence>
<keyword evidence="3" id="KW-1185">Reference proteome</keyword>
<dbReference type="AlphaFoldDB" id="A0A4Q7J2J9"/>
<protein>
    <submittedName>
        <fullName evidence="2">Alpha/beta hydrolase</fullName>
    </submittedName>
</protein>
<accession>A0A4Q7J2J9</accession>
<feature type="domain" description="DUF1023" evidence="1">
    <location>
        <begin position="310"/>
        <end position="481"/>
    </location>
</feature>
<dbReference type="GO" id="GO:0016787">
    <property type="term" value="F:hydrolase activity"/>
    <property type="evidence" value="ECO:0007669"/>
    <property type="project" value="UniProtKB-KW"/>
</dbReference>
<gene>
    <name evidence="2" type="ORF">EWH70_27090</name>
</gene>
<dbReference type="InterPro" id="IPR029058">
    <property type="entry name" value="AB_hydrolase_fold"/>
</dbReference>
<dbReference type="Pfam" id="PF06259">
    <property type="entry name" value="Abhydrolase_8"/>
    <property type="match status" value="1"/>
</dbReference>
<dbReference type="RefSeq" id="WP_130478349.1">
    <property type="nucleotide sequence ID" value="NZ_SFCC01000015.1"/>
</dbReference>
<organism evidence="2 3">
    <name type="scientific">Amycolatopsis suaedae</name>
    <dbReference type="NCBI Taxonomy" id="2510978"/>
    <lineage>
        <taxon>Bacteria</taxon>
        <taxon>Bacillati</taxon>
        <taxon>Actinomycetota</taxon>
        <taxon>Actinomycetes</taxon>
        <taxon>Pseudonocardiales</taxon>
        <taxon>Pseudonocardiaceae</taxon>
        <taxon>Amycolatopsis</taxon>
    </lineage>
</organism>